<dbReference type="PANTHER" id="PTHR28127:SF1">
    <property type="entry name" value="RIBOSOME ASSEMBLY PROTEIN 3"/>
    <property type="match status" value="1"/>
</dbReference>
<feature type="region of interest" description="Disordered" evidence="8">
    <location>
        <begin position="1"/>
        <end position="53"/>
    </location>
</feature>
<dbReference type="KEGG" id="psco:LY89DRAFT_735814"/>
<sequence length="120" mass="13548">MAPQNNDKPKRRKKRKSRTEVSSDSDSETSPATEQPSKKFKSPPEPTTLSDAEVDKAFTKFYMQRLTTEFEDDLDKLRKADDFKDDALEILIGALQQGTSMFGMGEKRRIVEAGMGKKGE</sequence>
<feature type="domain" description="Ribosome-assembly protein 3 C-terminal" evidence="9">
    <location>
        <begin position="58"/>
        <end position="102"/>
    </location>
</feature>
<proteinExistence type="inferred from homology"/>
<dbReference type="EMBL" id="KQ947419">
    <property type="protein sequence ID" value="KUJ14737.1"/>
    <property type="molecule type" value="Genomic_DNA"/>
</dbReference>
<evidence type="ECO:0000256" key="6">
    <source>
        <dbReference type="ARBA" id="ARBA00023242"/>
    </source>
</evidence>
<evidence type="ECO:0000256" key="7">
    <source>
        <dbReference type="ARBA" id="ARBA00023274"/>
    </source>
</evidence>
<evidence type="ECO:0000256" key="1">
    <source>
        <dbReference type="ARBA" id="ARBA00003035"/>
    </source>
</evidence>
<dbReference type="RefSeq" id="XP_018069092.1">
    <property type="nucleotide sequence ID" value="XM_018220045.1"/>
</dbReference>
<evidence type="ECO:0000313" key="11">
    <source>
        <dbReference type="Proteomes" id="UP000070700"/>
    </source>
</evidence>
<evidence type="ECO:0000256" key="2">
    <source>
        <dbReference type="ARBA" id="ARBA00004604"/>
    </source>
</evidence>
<dbReference type="GO" id="GO:0005730">
    <property type="term" value="C:nucleolus"/>
    <property type="evidence" value="ECO:0007669"/>
    <property type="project" value="UniProtKB-SubCell"/>
</dbReference>
<comment type="subcellular location">
    <subcellularLocation>
        <location evidence="2">Nucleus</location>
        <location evidence="2">Nucleolus</location>
    </subcellularLocation>
</comment>
<gene>
    <name evidence="10" type="ORF">LY89DRAFT_735814</name>
</gene>
<dbReference type="InParanoid" id="A0A194X4I6"/>
<name>A0A194X4I6_MOLSC</name>
<evidence type="ECO:0000256" key="4">
    <source>
        <dbReference type="ARBA" id="ARBA00015339"/>
    </source>
</evidence>
<dbReference type="AlphaFoldDB" id="A0A194X4I6"/>
<evidence type="ECO:0000256" key="5">
    <source>
        <dbReference type="ARBA" id="ARBA00022517"/>
    </source>
</evidence>
<dbReference type="OrthoDB" id="69550at2759"/>
<evidence type="ECO:0000313" key="10">
    <source>
        <dbReference type="EMBL" id="KUJ14737.1"/>
    </source>
</evidence>
<organism evidence="10 11">
    <name type="scientific">Mollisia scopiformis</name>
    <name type="common">Conifer needle endophyte fungus</name>
    <name type="synonym">Phialocephala scopiformis</name>
    <dbReference type="NCBI Taxonomy" id="149040"/>
    <lineage>
        <taxon>Eukaryota</taxon>
        <taxon>Fungi</taxon>
        <taxon>Dikarya</taxon>
        <taxon>Ascomycota</taxon>
        <taxon>Pezizomycotina</taxon>
        <taxon>Leotiomycetes</taxon>
        <taxon>Helotiales</taxon>
        <taxon>Mollisiaceae</taxon>
        <taxon>Mollisia</taxon>
    </lineage>
</organism>
<keyword evidence="6" id="KW-0539">Nucleus</keyword>
<dbReference type="PANTHER" id="PTHR28127">
    <property type="entry name" value="RIBOSOME ASSEMBLY PROTEIN 3"/>
    <property type="match status" value="1"/>
</dbReference>
<evidence type="ECO:0000256" key="8">
    <source>
        <dbReference type="SAM" id="MobiDB-lite"/>
    </source>
</evidence>
<keyword evidence="5" id="KW-0690">Ribosome biogenesis</keyword>
<comment type="similarity">
    <text evidence="3">Belongs to the RSA3 family.</text>
</comment>
<feature type="compositionally biased region" description="Low complexity" evidence="8">
    <location>
        <begin position="20"/>
        <end position="30"/>
    </location>
</feature>
<dbReference type="Pfam" id="PF14615">
    <property type="entry name" value="Rsa3"/>
    <property type="match status" value="1"/>
</dbReference>
<protein>
    <recommendedName>
        <fullName evidence="4">Ribosome assembly protein 3</fullName>
    </recommendedName>
</protein>
<dbReference type="GeneID" id="28829771"/>
<evidence type="ECO:0000259" key="9">
    <source>
        <dbReference type="Pfam" id="PF14615"/>
    </source>
</evidence>
<dbReference type="GO" id="GO:0000027">
    <property type="term" value="P:ribosomal large subunit assembly"/>
    <property type="evidence" value="ECO:0007669"/>
    <property type="project" value="TreeGrafter"/>
</dbReference>
<keyword evidence="11" id="KW-1185">Reference proteome</keyword>
<comment type="function">
    <text evidence="1">Required for efficient biogenesis of the 60S ribosomal subunit.</text>
</comment>
<reference evidence="10 11" key="1">
    <citation type="submission" date="2015-10" db="EMBL/GenBank/DDBJ databases">
        <title>Full genome of DAOMC 229536 Phialocephala scopiformis, a fungal endophyte of spruce producing the potent anti-insectan compound rugulosin.</title>
        <authorList>
            <consortium name="DOE Joint Genome Institute"/>
            <person name="Walker A.K."/>
            <person name="Frasz S.L."/>
            <person name="Seifert K.A."/>
            <person name="Miller J.D."/>
            <person name="Mondo S.J."/>
            <person name="Labutti K."/>
            <person name="Lipzen A."/>
            <person name="Dockter R."/>
            <person name="Kennedy M."/>
            <person name="Grigoriev I.V."/>
            <person name="Spatafora J.W."/>
        </authorList>
    </citation>
    <scope>NUCLEOTIDE SEQUENCE [LARGE SCALE GENOMIC DNA]</scope>
    <source>
        <strain evidence="10 11">CBS 120377</strain>
    </source>
</reference>
<accession>A0A194X4I6</accession>
<keyword evidence="7" id="KW-0687">Ribonucleoprotein</keyword>
<evidence type="ECO:0000256" key="3">
    <source>
        <dbReference type="ARBA" id="ARBA00006256"/>
    </source>
</evidence>
<dbReference type="GO" id="GO:0030687">
    <property type="term" value="C:preribosome, large subunit precursor"/>
    <property type="evidence" value="ECO:0007669"/>
    <property type="project" value="TreeGrafter"/>
</dbReference>
<dbReference type="STRING" id="149040.A0A194X4I6"/>
<dbReference type="InterPro" id="IPR028217">
    <property type="entry name" value="Rsa3_C"/>
</dbReference>
<dbReference type="InterPro" id="IPR051898">
    <property type="entry name" value="Ribosome_Assembly_3"/>
</dbReference>
<dbReference type="Proteomes" id="UP000070700">
    <property type="component" value="Unassembled WGS sequence"/>
</dbReference>